<gene>
    <name evidence="2" type="ORF">PAPOLLO_LOCUS23045</name>
</gene>
<reference evidence="2" key="1">
    <citation type="submission" date="2021-04" db="EMBL/GenBank/DDBJ databases">
        <authorList>
            <person name="Tunstrom K."/>
        </authorList>
    </citation>
    <scope>NUCLEOTIDE SEQUENCE</scope>
</reference>
<proteinExistence type="predicted"/>
<keyword evidence="3" id="KW-1185">Reference proteome</keyword>
<feature type="region of interest" description="Disordered" evidence="1">
    <location>
        <begin position="120"/>
        <end position="144"/>
    </location>
</feature>
<name>A0A8S3XWY7_PARAO</name>
<dbReference type="AlphaFoldDB" id="A0A8S3XWY7"/>
<dbReference type="EMBL" id="CAJQZP010001411">
    <property type="protein sequence ID" value="CAG5044444.1"/>
    <property type="molecule type" value="Genomic_DNA"/>
</dbReference>
<evidence type="ECO:0000256" key="1">
    <source>
        <dbReference type="SAM" id="MobiDB-lite"/>
    </source>
</evidence>
<accession>A0A8S3XWY7</accession>
<evidence type="ECO:0000313" key="3">
    <source>
        <dbReference type="Proteomes" id="UP000691718"/>
    </source>
</evidence>
<feature type="compositionally biased region" description="Basic residues" evidence="1">
    <location>
        <begin position="135"/>
        <end position="144"/>
    </location>
</feature>
<organism evidence="2 3">
    <name type="scientific">Parnassius apollo</name>
    <name type="common">Apollo butterfly</name>
    <name type="synonym">Papilio apollo</name>
    <dbReference type="NCBI Taxonomy" id="110799"/>
    <lineage>
        <taxon>Eukaryota</taxon>
        <taxon>Metazoa</taxon>
        <taxon>Ecdysozoa</taxon>
        <taxon>Arthropoda</taxon>
        <taxon>Hexapoda</taxon>
        <taxon>Insecta</taxon>
        <taxon>Pterygota</taxon>
        <taxon>Neoptera</taxon>
        <taxon>Endopterygota</taxon>
        <taxon>Lepidoptera</taxon>
        <taxon>Glossata</taxon>
        <taxon>Ditrysia</taxon>
        <taxon>Papilionoidea</taxon>
        <taxon>Papilionidae</taxon>
        <taxon>Parnassiinae</taxon>
        <taxon>Parnassini</taxon>
        <taxon>Parnassius</taxon>
        <taxon>Parnassius</taxon>
    </lineage>
</organism>
<evidence type="ECO:0000313" key="2">
    <source>
        <dbReference type="EMBL" id="CAG5044444.1"/>
    </source>
</evidence>
<protein>
    <submittedName>
        <fullName evidence="2">(apollo) hypothetical protein</fullName>
    </submittedName>
</protein>
<dbReference type="PANTHER" id="PTHR36688:SF1">
    <property type="entry name" value="ENDONUCLEASE_EXONUCLEASE_PHOSPHATASE DOMAIN-CONTAINING PROTEIN"/>
    <property type="match status" value="1"/>
</dbReference>
<dbReference type="OrthoDB" id="10072016at2759"/>
<dbReference type="Proteomes" id="UP000691718">
    <property type="component" value="Unassembled WGS sequence"/>
</dbReference>
<comment type="caution">
    <text evidence="2">The sequence shown here is derived from an EMBL/GenBank/DDBJ whole genome shotgun (WGS) entry which is preliminary data.</text>
</comment>
<sequence>MLLKPEKQPEETKSHRPISLLPIPSKIYESLLLQRILPILKEKELIPEYQFGFRSKHATIGQVHRLTKYIMESLEDDFREIDHIESQFRETESHSSDNEEVIRFPNRRARKRCIVPSDTEDGEVLVPSPMDTSKPKSRKKARKTRRCLGARQYKNYSNEMLEIAVDLVRKKQISAREATRQFTIPKQAILNKVNKSHTKSVGCPTRLSDGEEAKFIKVLIAAGEFGCPLSKLDLRLVVFEYLKKNGREDVFNGGPPGKAWLDNFLSRHSSDLSVRSTQNIKKNRAEKGVDEFMEYFRNLEETLKDVTPSNILNFDETNLTDDPGSSKCIFRR</sequence>
<dbReference type="PANTHER" id="PTHR36688">
    <property type="entry name" value="ENDO/EXONUCLEASE/PHOSPHATASE DOMAIN-CONTAINING PROTEIN"/>
    <property type="match status" value="1"/>
</dbReference>
<dbReference type="InterPro" id="IPR052560">
    <property type="entry name" value="RdDP_mobile_element"/>
</dbReference>